<keyword evidence="2" id="KW-1185">Reference proteome</keyword>
<gene>
    <name evidence="1" type="ORF">BTO18_04860</name>
</gene>
<evidence type="ECO:0000313" key="2">
    <source>
        <dbReference type="Proteomes" id="UP000238882"/>
    </source>
</evidence>
<accession>A0A2S7WLT3</accession>
<reference evidence="1 2" key="1">
    <citation type="submission" date="2016-12" db="EMBL/GenBank/DDBJ databases">
        <title>Trade-off between light-utilization and light-protection in marine flavobacteria.</title>
        <authorList>
            <person name="Kumagai Y."/>
            <person name="Yoshizawa S."/>
            <person name="Kogure K."/>
            <person name="Iwasaki W."/>
        </authorList>
    </citation>
    <scope>NUCLEOTIDE SEQUENCE [LARGE SCALE GENOMIC DNA]</scope>
    <source>
        <strain evidence="1 2">NBRC 108759</strain>
    </source>
</reference>
<dbReference type="OrthoDB" id="1427655at2"/>
<dbReference type="AlphaFoldDB" id="A0A2S7WLT3"/>
<organism evidence="1 2">
    <name type="scientific">Polaribacter porphyrae</name>
    <dbReference type="NCBI Taxonomy" id="1137780"/>
    <lineage>
        <taxon>Bacteria</taxon>
        <taxon>Pseudomonadati</taxon>
        <taxon>Bacteroidota</taxon>
        <taxon>Flavobacteriia</taxon>
        <taxon>Flavobacteriales</taxon>
        <taxon>Flavobacteriaceae</taxon>
    </lineage>
</organism>
<sequence length="257" mass="29846">MKKQLITYFLFFVGICFSQQSKKLIHGYIIVEKTAISNVHVINKSSNIGTITNDFGWFEIPVSLDDTLQFTHVNFETKEIKISKDIFIEGKINITLKEKVYILEEIVLEKPKSIFHIDKDILPPPKVNAKTLRLPYANTKPKKDKAIVKFRSGGVVNLDNLINAINGNNRREKMLKKITYEDKVLSEIRKYFTDDFFITDLNIKKENINPFLNYCFKKGIINLFNKKQNIILTKVLMKESKVFPQKIKTEVALINKN</sequence>
<name>A0A2S7WLT3_9FLAO</name>
<dbReference type="EMBL" id="MSCN01000001">
    <property type="protein sequence ID" value="PQJ78557.1"/>
    <property type="molecule type" value="Genomic_DNA"/>
</dbReference>
<evidence type="ECO:0000313" key="1">
    <source>
        <dbReference type="EMBL" id="PQJ78557.1"/>
    </source>
</evidence>
<protein>
    <recommendedName>
        <fullName evidence="3">Carboxypeptidase-like regulatory domain-containing protein</fullName>
    </recommendedName>
</protein>
<dbReference type="Proteomes" id="UP000238882">
    <property type="component" value="Unassembled WGS sequence"/>
</dbReference>
<proteinExistence type="predicted"/>
<dbReference type="RefSeq" id="WP_105015149.1">
    <property type="nucleotide sequence ID" value="NZ_MSCN01000001.1"/>
</dbReference>
<dbReference type="InterPro" id="IPR008969">
    <property type="entry name" value="CarboxyPept-like_regulatory"/>
</dbReference>
<dbReference type="Pfam" id="PF13715">
    <property type="entry name" value="CarbopepD_reg_2"/>
    <property type="match status" value="1"/>
</dbReference>
<evidence type="ECO:0008006" key="3">
    <source>
        <dbReference type="Google" id="ProtNLM"/>
    </source>
</evidence>
<dbReference type="SUPFAM" id="SSF49464">
    <property type="entry name" value="Carboxypeptidase regulatory domain-like"/>
    <property type="match status" value="1"/>
</dbReference>
<comment type="caution">
    <text evidence="1">The sequence shown here is derived from an EMBL/GenBank/DDBJ whole genome shotgun (WGS) entry which is preliminary data.</text>
</comment>